<dbReference type="InterPro" id="IPR011051">
    <property type="entry name" value="RmlC_Cupin_sf"/>
</dbReference>
<dbReference type="GO" id="GO:0003700">
    <property type="term" value="F:DNA-binding transcription factor activity"/>
    <property type="evidence" value="ECO:0007669"/>
    <property type="project" value="TreeGrafter"/>
</dbReference>
<dbReference type="OrthoDB" id="9814751at2"/>
<dbReference type="CDD" id="cd02209">
    <property type="entry name" value="cupin_XRE_C"/>
    <property type="match status" value="1"/>
</dbReference>
<name>A0A840XMN5_9MICO</name>
<dbReference type="SUPFAM" id="SSF47413">
    <property type="entry name" value="lambda repressor-like DNA-binding domains"/>
    <property type="match status" value="1"/>
</dbReference>
<dbReference type="InterPro" id="IPR001387">
    <property type="entry name" value="Cro/C1-type_HTH"/>
</dbReference>
<accession>A0A840XMN5</accession>
<dbReference type="InterPro" id="IPR050807">
    <property type="entry name" value="TransReg_Diox_bact_type"/>
</dbReference>
<comment type="caution">
    <text evidence="3">The sequence shown here is derived from an EMBL/GenBank/DDBJ whole genome shotgun (WGS) entry which is preliminary data.</text>
</comment>
<proteinExistence type="predicted"/>
<protein>
    <submittedName>
        <fullName evidence="3">Transcriptional regulator with XRE-family HTH domain</fullName>
    </submittedName>
</protein>
<organism evidence="3 4">
    <name type="scientific">Microcella frigidaquae</name>
    <dbReference type="NCBI Taxonomy" id="424758"/>
    <lineage>
        <taxon>Bacteria</taxon>
        <taxon>Bacillati</taxon>
        <taxon>Actinomycetota</taxon>
        <taxon>Actinomycetes</taxon>
        <taxon>Micrococcales</taxon>
        <taxon>Microbacteriaceae</taxon>
        <taxon>Microcella</taxon>
    </lineage>
</organism>
<reference evidence="3 4" key="1">
    <citation type="submission" date="2020-08" db="EMBL/GenBank/DDBJ databases">
        <title>Sequencing the genomes of 1000 actinobacteria strains.</title>
        <authorList>
            <person name="Klenk H.-P."/>
        </authorList>
    </citation>
    <scope>NUCLEOTIDE SEQUENCE [LARGE SCALE GENOMIC DNA]</scope>
    <source>
        <strain evidence="3 4">DSM 23889</strain>
    </source>
</reference>
<dbReference type="RefSeq" id="WP_153982590.1">
    <property type="nucleotide sequence ID" value="NZ_BAAANZ010000009.1"/>
</dbReference>
<dbReference type="GO" id="GO:0005829">
    <property type="term" value="C:cytosol"/>
    <property type="evidence" value="ECO:0007669"/>
    <property type="project" value="TreeGrafter"/>
</dbReference>
<dbReference type="InterPro" id="IPR010982">
    <property type="entry name" value="Lambda_DNA-bd_dom_sf"/>
</dbReference>
<feature type="domain" description="HTH cro/C1-type" evidence="2">
    <location>
        <begin position="11"/>
        <end position="65"/>
    </location>
</feature>
<dbReference type="InterPro" id="IPR014710">
    <property type="entry name" value="RmlC-like_jellyroll"/>
</dbReference>
<dbReference type="SUPFAM" id="SSF51182">
    <property type="entry name" value="RmlC-like cupins"/>
    <property type="match status" value="1"/>
</dbReference>
<evidence type="ECO:0000256" key="1">
    <source>
        <dbReference type="ARBA" id="ARBA00023125"/>
    </source>
</evidence>
<keyword evidence="1" id="KW-0238">DNA-binding</keyword>
<gene>
    <name evidence="3" type="ORF">BJ959_000665</name>
</gene>
<dbReference type="PANTHER" id="PTHR46797">
    <property type="entry name" value="HTH-TYPE TRANSCRIPTIONAL REGULATOR"/>
    <property type="match status" value="1"/>
</dbReference>
<dbReference type="Pfam" id="PF13560">
    <property type="entry name" value="HTH_31"/>
    <property type="match status" value="1"/>
</dbReference>
<keyword evidence="4" id="KW-1185">Reference proteome</keyword>
<dbReference type="AlphaFoldDB" id="A0A840XMN5"/>
<dbReference type="InterPro" id="IPR013096">
    <property type="entry name" value="Cupin_2"/>
</dbReference>
<dbReference type="Pfam" id="PF07883">
    <property type="entry name" value="Cupin_2"/>
    <property type="match status" value="1"/>
</dbReference>
<evidence type="ECO:0000313" key="3">
    <source>
        <dbReference type="EMBL" id="MBB5617169.1"/>
    </source>
</evidence>
<sequence>MTSDVKIGARLRAARLARGLTLEAVGQAAGISQGFVSKLERDQVSPSVASLVAICEAVGLKVGELFEPPPSQIVRAGQGAPINFGGEGAEEFLLTPGTQTDVEVIHSIIQPGGSAGDDLYSLDCDVEFVFVLRGSLTVTLADDDHTLDAGDSMTFRGRDPHTWRNASTDTVSEVLWVLAPAT</sequence>
<dbReference type="Gene3D" id="1.10.260.40">
    <property type="entry name" value="lambda repressor-like DNA-binding domains"/>
    <property type="match status" value="1"/>
</dbReference>
<dbReference type="GO" id="GO:0003677">
    <property type="term" value="F:DNA binding"/>
    <property type="evidence" value="ECO:0007669"/>
    <property type="project" value="UniProtKB-KW"/>
</dbReference>
<evidence type="ECO:0000313" key="4">
    <source>
        <dbReference type="Proteomes" id="UP000552883"/>
    </source>
</evidence>
<dbReference type="PANTHER" id="PTHR46797:SF1">
    <property type="entry name" value="METHYLPHOSPHONATE SYNTHASE"/>
    <property type="match status" value="1"/>
</dbReference>
<dbReference type="SMART" id="SM00530">
    <property type="entry name" value="HTH_XRE"/>
    <property type="match status" value="1"/>
</dbReference>
<dbReference type="EMBL" id="JACHBS010000001">
    <property type="protein sequence ID" value="MBB5617169.1"/>
    <property type="molecule type" value="Genomic_DNA"/>
</dbReference>
<dbReference type="Gene3D" id="2.60.120.10">
    <property type="entry name" value="Jelly Rolls"/>
    <property type="match status" value="1"/>
</dbReference>
<dbReference type="PROSITE" id="PS50943">
    <property type="entry name" value="HTH_CROC1"/>
    <property type="match status" value="1"/>
</dbReference>
<dbReference type="CDD" id="cd00093">
    <property type="entry name" value="HTH_XRE"/>
    <property type="match status" value="1"/>
</dbReference>
<dbReference type="Proteomes" id="UP000552883">
    <property type="component" value="Unassembled WGS sequence"/>
</dbReference>
<evidence type="ECO:0000259" key="2">
    <source>
        <dbReference type="PROSITE" id="PS50943"/>
    </source>
</evidence>